<dbReference type="GO" id="GO:0005886">
    <property type="term" value="C:plasma membrane"/>
    <property type="evidence" value="ECO:0007669"/>
    <property type="project" value="TreeGrafter"/>
</dbReference>
<dbReference type="AlphaFoldDB" id="A0A2V2WXN5"/>
<accession>A0A2V2WXN5</accession>
<dbReference type="InterPro" id="IPR003593">
    <property type="entry name" value="AAA+_ATPase"/>
</dbReference>
<dbReference type="GO" id="GO:0005524">
    <property type="term" value="F:ATP binding"/>
    <property type="evidence" value="ECO:0007669"/>
    <property type="project" value="UniProtKB-KW"/>
</dbReference>
<dbReference type="VEuPathDB" id="TriTrypDB:TCSYLVIO_001723"/>
<dbReference type="GO" id="GO:0098796">
    <property type="term" value="C:membrane protein complex"/>
    <property type="evidence" value="ECO:0007669"/>
    <property type="project" value="UniProtKB-ARBA"/>
</dbReference>
<dbReference type="PANTHER" id="PTHR24220:SF688">
    <property type="entry name" value="ABC TRANSPORTER H FAMILY MEMBER 2"/>
    <property type="match status" value="1"/>
</dbReference>
<comment type="caution">
    <text evidence="5">The sequence shown here is derived from an EMBL/GenBank/DDBJ whole genome shotgun (WGS) entry which is preliminary data.</text>
</comment>
<dbReference type="FunFam" id="3.40.50.300:FF:000032">
    <property type="entry name" value="Export ABC transporter ATP-binding protein"/>
    <property type="match status" value="1"/>
</dbReference>
<evidence type="ECO:0000259" key="4">
    <source>
        <dbReference type="PROSITE" id="PS50893"/>
    </source>
</evidence>
<dbReference type="InterPro" id="IPR027417">
    <property type="entry name" value="P-loop_NTPase"/>
</dbReference>
<evidence type="ECO:0000256" key="3">
    <source>
        <dbReference type="ARBA" id="ARBA00022840"/>
    </source>
</evidence>
<dbReference type="VEuPathDB" id="TriTrypDB:TcG_13470"/>
<dbReference type="SUPFAM" id="SSF52540">
    <property type="entry name" value="P-loop containing nucleoside triphosphate hydrolases"/>
    <property type="match status" value="1"/>
</dbReference>
<keyword evidence="3" id="KW-0067">ATP-binding</keyword>
<dbReference type="VEuPathDB" id="TriTrypDB:TcCLB.510381.20"/>
<dbReference type="InterPro" id="IPR017911">
    <property type="entry name" value="MacB-like_ATP-bd"/>
</dbReference>
<dbReference type="CDD" id="cd03255">
    <property type="entry name" value="ABC_MJ0796_LolCDE_FtsE"/>
    <property type="match status" value="1"/>
</dbReference>
<dbReference type="VEuPathDB" id="TriTrypDB:C4B63_112g67"/>
<dbReference type="InterPro" id="IPR003439">
    <property type="entry name" value="ABC_transporter-like_ATP-bd"/>
</dbReference>
<dbReference type="Gene3D" id="3.40.50.300">
    <property type="entry name" value="P-loop containing nucleotide triphosphate hydrolases"/>
    <property type="match status" value="1"/>
</dbReference>
<gene>
    <name evidence="5" type="ORF">C3747_43g39</name>
</gene>
<proteinExistence type="predicted"/>
<dbReference type="VEuPathDB" id="TriTrypDB:Tc_MARK_569"/>
<evidence type="ECO:0000256" key="1">
    <source>
        <dbReference type="ARBA" id="ARBA00022448"/>
    </source>
</evidence>
<dbReference type="Pfam" id="PF00005">
    <property type="entry name" value="ABC_tran"/>
    <property type="match status" value="1"/>
</dbReference>
<dbReference type="PROSITE" id="PS00211">
    <property type="entry name" value="ABC_TRANSPORTER_1"/>
    <property type="match status" value="1"/>
</dbReference>
<dbReference type="VEuPathDB" id="TriTrypDB:ECC02_002852"/>
<dbReference type="SMR" id="A0A2V2WXN5"/>
<dbReference type="VEuPathDB" id="TriTrypDB:BCY84_12864"/>
<keyword evidence="2" id="KW-0547">Nucleotide-binding</keyword>
<dbReference type="VEuPathDB" id="TriTrypDB:TcCL_NonESM13484"/>
<keyword evidence="1" id="KW-0813">Transport</keyword>
<dbReference type="VEuPathDB" id="TriTrypDB:TCDM_08582"/>
<protein>
    <submittedName>
        <fullName evidence="5">Putative ABC transporter</fullName>
    </submittedName>
</protein>
<dbReference type="SMART" id="SM00382">
    <property type="entry name" value="AAA"/>
    <property type="match status" value="1"/>
</dbReference>
<dbReference type="VEuPathDB" id="TriTrypDB:TcCLB.506905.40"/>
<evidence type="ECO:0000256" key="2">
    <source>
        <dbReference type="ARBA" id="ARBA00022741"/>
    </source>
</evidence>
<dbReference type="InterPro" id="IPR017871">
    <property type="entry name" value="ABC_transporter-like_CS"/>
</dbReference>
<organism evidence="5 6">
    <name type="scientific">Trypanosoma cruzi</name>
    <dbReference type="NCBI Taxonomy" id="5693"/>
    <lineage>
        <taxon>Eukaryota</taxon>
        <taxon>Discoba</taxon>
        <taxon>Euglenozoa</taxon>
        <taxon>Kinetoplastea</taxon>
        <taxon>Metakinetoplastina</taxon>
        <taxon>Trypanosomatida</taxon>
        <taxon>Trypanosomatidae</taxon>
        <taxon>Trypanosoma</taxon>
        <taxon>Schizotrypanum</taxon>
    </lineage>
</organism>
<dbReference type="VEuPathDB" id="TriTrypDB:TcBrA4_0089250"/>
<dbReference type="InterPro" id="IPR015854">
    <property type="entry name" value="ABC_transpr_LolD-like"/>
</dbReference>
<dbReference type="PANTHER" id="PTHR24220">
    <property type="entry name" value="IMPORT ATP-BINDING PROTEIN"/>
    <property type="match status" value="1"/>
</dbReference>
<dbReference type="VEuPathDB" id="TriTrypDB:C3747_43g39"/>
<sequence length="303" mass="33305">MGSTEDALVISCENVHKTYLLGSEGVPALRGVAVGVKRGEFVLLYGTSGGGKSTLLNVLGTIDLPTKGNLYLFGQRITEQTPDSVLARLRCLRMGFVFQSFNLLPSMSALENVALSMTIAGTRSAAEIRERARDLLISVGLGDRLHHFPSMLSGGEQQRVTIARALANDPEVLLLDEPTGDLDSRNTTLVMDILMKLNRDNGLTMVMVTHDVYMKPYAHRVLYLRDGKLQNVQTVEPRVREMALRKLEKDAEKARRGKTDDKGLTVVSVVRNPTDYVTADAQAQISFEDDPGMQQVVNVLFSV</sequence>
<dbReference type="GO" id="GO:0016887">
    <property type="term" value="F:ATP hydrolysis activity"/>
    <property type="evidence" value="ECO:0007669"/>
    <property type="project" value="InterPro"/>
</dbReference>
<dbReference type="VEuPathDB" id="TriTrypDB:TcYC6_0044450"/>
<dbReference type="OMA" id="QDYETYD"/>
<evidence type="ECO:0000313" key="6">
    <source>
        <dbReference type="Proteomes" id="UP000246078"/>
    </source>
</evidence>
<dbReference type="GO" id="GO:0022857">
    <property type="term" value="F:transmembrane transporter activity"/>
    <property type="evidence" value="ECO:0007669"/>
    <property type="project" value="TreeGrafter"/>
</dbReference>
<dbReference type="Proteomes" id="UP000246078">
    <property type="component" value="Unassembled WGS sequence"/>
</dbReference>
<dbReference type="EMBL" id="PRFC01000043">
    <property type="protein sequence ID" value="PWV13410.1"/>
    <property type="molecule type" value="Genomic_DNA"/>
</dbReference>
<feature type="domain" description="ABC transporter" evidence="4">
    <location>
        <begin position="10"/>
        <end position="251"/>
    </location>
</feature>
<reference evidence="5 6" key="1">
    <citation type="journal article" date="2018" name="Microb. Genom.">
        <title>Expanding an expanded genome: long-read sequencing of Trypanosoma cruzi.</title>
        <authorList>
            <person name="Berna L."/>
            <person name="Rodriguez M."/>
            <person name="Chiribao M.L."/>
            <person name="Parodi-Talice A."/>
            <person name="Pita S."/>
            <person name="Rijo G."/>
            <person name="Alvarez-Valin F."/>
            <person name="Robello C."/>
        </authorList>
    </citation>
    <scope>NUCLEOTIDE SEQUENCE [LARGE SCALE GENOMIC DNA]</scope>
    <source>
        <strain evidence="5 6">TCC</strain>
    </source>
</reference>
<dbReference type="OrthoDB" id="6500128at2759"/>
<name>A0A2V2WXN5_TRYCR</name>
<dbReference type="PROSITE" id="PS50893">
    <property type="entry name" value="ABC_TRANSPORTER_2"/>
    <property type="match status" value="1"/>
</dbReference>
<evidence type="ECO:0000313" key="5">
    <source>
        <dbReference type="EMBL" id="PWV13410.1"/>
    </source>
</evidence>